<dbReference type="Gene3D" id="3.40.630.30">
    <property type="match status" value="1"/>
</dbReference>
<evidence type="ECO:0000313" key="2">
    <source>
        <dbReference type="EMBL" id="SHG79657.1"/>
    </source>
</evidence>
<feature type="domain" description="N-acetyltransferase" evidence="1">
    <location>
        <begin position="41"/>
        <end position="158"/>
    </location>
</feature>
<evidence type="ECO:0000259" key="1">
    <source>
        <dbReference type="Pfam" id="PF13302"/>
    </source>
</evidence>
<evidence type="ECO:0000313" key="3">
    <source>
        <dbReference type="Proteomes" id="UP000184074"/>
    </source>
</evidence>
<accession>A0A1M5MR22</accession>
<dbReference type="EMBL" id="FQXB01000001">
    <property type="protein sequence ID" value="SHG79657.1"/>
    <property type="molecule type" value="Genomic_DNA"/>
</dbReference>
<dbReference type="InterPro" id="IPR051531">
    <property type="entry name" value="N-acetyltransferase"/>
</dbReference>
<dbReference type="OrthoDB" id="6293260at2"/>
<dbReference type="InterPro" id="IPR016181">
    <property type="entry name" value="Acyl_CoA_acyltransferase"/>
</dbReference>
<dbReference type="STRING" id="1508389.SAMN05444003_0966"/>
<dbReference type="PANTHER" id="PTHR43792">
    <property type="entry name" value="GNAT FAMILY, PUTATIVE (AFU_ORTHOLOGUE AFUA_3G00765)-RELATED-RELATED"/>
    <property type="match status" value="1"/>
</dbReference>
<gene>
    <name evidence="2" type="ORF">SAMN05444003_0966</name>
</gene>
<sequence>MFGTDKFKVDFTTARLRVQSWNSGADGSSWSDIEVTGLRRLLTPAVLRHLPPSMHLTDFDSEIQGWVGERLDESNLLKVSFEQRLVGLVILAVETTKSRRPNVHIGYLLAEDTWGQGLASELIVGLVEALSPLAPVRLVGGVERGNSASARVLEKAGFACDAQVPMDGVDTYFLDIPETG</sequence>
<dbReference type="Proteomes" id="UP000184074">
    <property type="component" value="Unassembled WGS sequence"/>
</dbReference>
<dbReference type="Pfam" id="PF13302">
    <property type="entry name" value="Acetyltransf_3"/>
    <property type="match status" value="1"/>
</dbReference>
<reference evidence="2 3" key="1">
    <citation type="submission" date="2016-11" db="EMBL/GenBank/DDBJ databases">
        <authorList>
            <person name="Jaros S."/>
            <person name="Januszkiewicz K."/>
            <person name="Wedrychowicz H."/>
        </authorList>
    </citation>
    <scope>NUCLEOTIDE SEQUENCE [LARGE SCALE GENOMIC DNA]</scope>
    <source>
        <strain evidence="2 3">DSM 28715</strain>
    </source>
</reference>
<dbReference type="InterPro" id="IPR000182">
    <property type="entry name" value="GNAT_dom"/>
</dbReference>
<dbReference type="PANTHER" id="PTHR43792:SF1">
    <property type="entry name" value="N-ACETYLTRANSFERASE DOMAIN-CONTAINING PROTEIN"/>
    <property type="match status" value="1"/>
</dbReference>
<dbReference type="GO" id="GO:0016747">
    <property type="term" value="F:acyltransferase activity, transferring groups other than amino-acyl groups"/>
    <property type="evidence" value="ECO:0007669"/>
    <property type="project" value="InterPro"/>
</dbReference>
<organism evidence="2 3">
    <name type="scientific">Cognatiyoonia sediminum</name>
    <dbReference type="NCBI Taxonomy" id="1508389"/>
    <lineage>
        <taxon>Bacteria</taxon>
        <taxon>Pseudomonadati</taxon>
        <taxon>Pseudomonadota</taxon>
        <taxon>Alphaproteobacteria</taxon>
        <taxon>Rhodobacterales</taxon>
        <taxon>Paracoccaceae</taxon>
        <taxon>Cognatiyoonia</taxon>
    </lineage>
</organism>
<dbReference type="AlphaFoldDB" id="A0A1M5MR22"/>
<dbReference type="SUPFAM" id="SSF55729">
    <property type="entry name" value="Acyl-CoA N-acyltransferases (Nat)"/>
    <property type="match status" value="1"/>
</dbReference>
<proteinExistence type="predicted"/>
<keyword evidence="3" id="KW-1185">Reference proteome</keyword>
<keyword evidence="2" id="KW-0808">Transferase</keyword>
<dbReference type="RefSeq" id="WP_072899712.1">
    <property type="nucleotide sequence ID" value="NZ_FQXB01000001.1"/>
</dbReference>
<protein>
    <submittedName>
        <fullName evidence="2">Acetyltransferase (GNAT) domain-containing protein</fullName>
    </submittedName>
</protein>
<name>A0A1M5MR22_9RHOB</name>